<feature type="compositionally biased region" description="Polar residues" evidence="1">
    <location>
        <begin position="396"/>
        <end position="413"/>
    </location>
</feature>
<reference evidence="2 3" key="1">
    <citation type="submission" date="2006-10" db="EMBL/GenBank/DDBJ databases">
        <title>The Genome Sequence of Batrachochytrium dendrobatidis JEL423.</title>
        <authorList>
            <consortium name="The Broad Institute Genome Sequencing Platform"/>
            <person name="Birren B."/>
            <person name="Lander E."/>
            <person name="Galagan J."/>
            <person name="Cuomo C."/>
            <person name="Devon K."/>
            <person name="Jaffe D."/>
            <person name="Butler J."/>
            <person name="Alvarez P."/>
            <person name="Gnerre S."/>
            <person name="Grabherr M."/>
            <person name="Kleber M."/>
            <person name="Mauceli E."/>
            <person name="Brockman W."/>
            <person name="Young S."/>
            <person name="LaButti K."/>
            <person name="Sykes S."/>
            <person name="DeCaprio D."/>
            <person name="Crawford M."/>
            <person name="Koehrsen M."/>
            <person name="Engels R."/>
            <person name="Montgomery P."/>
            <person name="Pearson M."/>
            <person name="Howarth C."/>
            <person name="Larson L."/>
            <person name="White J."/>
            <person name="O'Leary S."/>
            <person name="Kodira C."/>
            <person name="Zeng Q."/>
            <person name="Yandava C."/>
            <person name="Alvarado L."/>
            <person name="Longcore J."/>
            <person name="James T."/>
        </authorList>
    </citation>
    <scope>NUCLEOTIDE SEQUENCE [LARGE SCALE GENOMIC DNA]</scope>
    <source>
        <strain evidence="2 3">JEL423</strain>
    </source>
</reference>
<protein>
    <submittedName>
        <fullName evidence="2">Uncharacterized protein</fullName>
    </submittedName>
</protein>
<proteinExistence type="predicted"/>
<dbReference type="STRING" id="403673.A0A177WZS4"/>
<gene>
    <name evidence="2" type="ORF">BDEG_28605</name>
</gene>
<dbReference type="AlphaFoldDB" id="A0A177WZS4"/>
<feature type="region of interest" description="Disordered" evidence="1">
    <location>
        <begin position="243"/>
        <end position="422"/>
    </location>
</feature>
<evidence type="ECO:0000313" key="2">
    <source>
        <dbReference type="EMBL" id="OAJ45466.1"/>
    </source>
</evidence>
<accession>A0A177WZS4</accession>
<feature type="region of interest" description="Disordered" evidence="1">
    <location>
        <begin position="73"/>
        <end position="105"/>
    </location>
</feature>
<evidence type="ECO:0000256" key="1">
    <source>
        <dbReference type="SAM" id="MobiDB-lite"/>
    </source>
</evidence>
<feature type="compositionally biased region" description="Polar residues" evidence="1">
    <location>
        <begin position="73"/>
        <end position="91"/>
    </location>
</feature>
<feature type="compositionally biased region" description="Basic residues" evidence="1">
    <location>
        <begin position="251"/>
        <end position="264"/>
    </location>
</feature>
<name>A0A177WZS4_BATDL</name>
<dbReference type="EMBL" id="DS022318">
    <property type="protein sequence ID" value="OAJ45466.1"/>
    <property type="molecule type" value="Genomic_DNA"/>
</dbReference>
<sequence>MAVELLLQLSYQSTSFITFILVNRMKFISTIVLSLLSVTVSAVVIDRPSTSESEPVKECSTQMQQHTGICASTGTEQQSTETNHDVAQSTIDSDDPDNSVEQSDESPSLFELFDFDDDIFDGAPYDGACPLPKKYIPENERPILTPQQRLDRVEQKMRNKGMEIPESVGDGYPHKMNAKTKERILKTKQLGRKRKLSPSDKKKLKRLKLGRLWMCRKLALEPPEEASISVVSEPTPELKSILKTGSTFKPHGSKHDHSKKHQQKSSHDAGSKKAKVRFNPKTKTFEYPRESDTNDEEESQPTQSTSNEDEIQPTQSISNEDEIQSTQSTNDEDETQSTQSTNDEDEIQSTQSTNDEDETQPTQSTNDEDEIQSTQSTNDEDEIQSTQSTNDEDEIQSTQSTSNEDEIQPTQSTNDEDEIQPI</sequence>
<feature type="compositionally biased region" description="Basic and acidic residues" evidence="1">
    <location>
        <begin position="283"/>
        <end position="292"/>
    </location>
</feature>
<evidence type="ECO:0000313" key="3">
    <source>
        <dbReference type="Proteomes" id="UP000077115"/>
    </source>
</evidence>
<feature type="compositionally biased region" description="Acidic residues" evidence="1">
    <location>
        <begin position="92"/>
        <end position="104"/>
    </location>
</feature>
<dbReference type="Proteomes" id="UP000077115">
    <property type="component" value="Unassembled WGS sequence"/>
</dbReference>
<organism evidence="2 3">
    <name type="scientific">Batrachochytrium dendrobatidis (strain JEL423)</name>
    <dbReference type="NCBI Taxonomy" id="403673"/>
    <lineage>
        <taxon>Eukaryota</taxon>
        <taxon>Fungi</taxon>
        <taxon>Fungi incertae sedis</taxon>
        <taxon>Chytridiomycota</taxon>
        <taxon>Chytridiomycota incertae sedis</taxon>
        <taxon>Chytridiomycetes</taxon>
        <taxon>Rhizophydiales</taxon>
        <taxon>Rhizophydiales incertae sedis</taxon>
        <taxon>Batrachochytrium</taxon>
    </lineage>
</organism>
<feature type="compositionally biased region" description="Polar residues" evidence="1">
    <location>
        <begin position="300"/>
        <end position="329"/>
    </location>
</feature>
<dbReference type="VEuPathDB" id="FungiDB:BDEG_28605"/>
<reference evidence="2 3" key="2">
    <citation type="submission" date="2016-05" db="EMBL/GenBank/DDBJ databases">
        <title>Lineage-specific infection strategies underlie the spectrum of fungal disease in amphibians.</title>
        <authorList>
            <person name="Cuomo C.A."/>
            <person name="Farrer R.A."/>
            <person name="James T."/>
            <person name="Longcore J."/>
            <person name="Birren B."/>
        </authorList>
    </citation>
    <scope>NUCLEOTIDE SEQUENCE [LARGE SCALE GENOMIC DNA]</scope>
    <source>
        <strain evidence="2 3">JEL423</strain>
    </source>
</reference>